<name>A0ABS0L3T9_9BACT</name>
<dbReference type="PANTHER" id="PTHR43415:SF3">
    <property type="entry name" value="GNAT-FAMILY ACETYLTRANSFERASE"/>
    <property type="match status" value="1"/>
</dbReference>
<dbReference type="Pfam" id="PF13302">
    <property type="entry name" value="Acetyltransf_3"/>
    <property type="match status" value="1"/>
</dbReference>
<keyword evidence="3" id="KW-1185">Reference proteome</keyword>
<dbReference type="PANTHER" id="PTHR43415">
    <property type="entry name" value="SPERMIDINE N(1)-ACETYLTRANSFERASE"/>
    <property type="match status" value="1"/>
</dbReference>
<dbReference type="InterPro" id="IPR016181">
    <property type="entry name" value="Acyl_CoA_acyltransferase"/>
</dbReference>
<comment type="caution">
    <text evidence="2">The sequence shown here is derived from an EMBL/GenBank/DDBJ whole genome shotgun (WGS) entry which is preliminary data.</text>
</comment>
<dbReference type="PROSITE" id="PS51186">
    <property type="entry name" value="GNAT"/>
    <property type="match status" value="1"/>
</dbReference>
<gene>
    <name evidence="2" type="ORF">I5L79_14360</name>
</gene>
<dbReference type="Proteomes" id="UP000601099">
    <property type="component" value="Unassembled WGS sequence"/>
</dbReference>
<dbReference type="EMBL" id="JADWYK010000008">
    <property type="protein sequence ID" value="MBG8554736.1"/>
    <property type="molecule type" value="Genomic_DNA"/>
</dbReference>
<dbReference type="RefSeq" id="WP_196955751.1">
    <property type="nucleotide sequence ID" value="NZ_JADWYK010000008.1"/>
</dbReference>
<evidence type="ECO:0000259" key="1">
    <source>
        <dbReference type="PROSITE" id="PS51186"/>
    </source>
</evidence>
<dbReference type="InterPro" id="IPR000182">
    <property type="entry name" value="GNAT_dom"/>
</dbReference>
<reference evidence="2 3" key="1">
    <citation type="submission" date="2020-11" db="EMBL/GenBank/DDBJ databases">
        <title>Hymenobacter sp.</title>
        <authorList>
            <person name="Kim M.K."/>
        </authorList>
    </citation>
    <scope>NUCLEOTIDE SEQUENCE [LARGE SCALE GENOMIC DNA]</scope>
    <source>
        <strain evidence="2 3">BT594</strain>
    </source>
</reference>
<dbReference type="SUPFAM" id="SSF55729">
    <property type="entry name" value="Acyl-CoA N-acyltransferases (Nat)"/>
    <property type="match status" value="1"/>
</dbReference>
<evidence type="ECO:0000313" key="2">
    <source>
        <dbReference type="EMBL" id="MBG8554736.1"/>
    </source>
</evidence>
<accession>A0ABS0L3T9</accession>
<sequence length="178" mass="19986">MTSYAIQLLPLHAEQAAIFHRWIQDPEVIAYSLSVFQQLNTLAEVTQWLTATLADIRSLTLGVYLAETRELIGYAGITSISTVNQSGEYFILVGEKRYWGKGIATEVTRQVVARGFSDLRLNRIMLTVSEPNQGGVKAYLRAGFQLEGRLRQACFRHGAFHDKLVMSVLRQAWSALLP</sequence>
<feature type="domain" description="N-acetyltransferase" evidence="1">
    <location>
        <begin position="6"/>
        <end position="171"/>
    </location>
</feature>
<evidence type="ECO:0000313" key="3">
    <source>
        <dbReference type="Proteomes" id="UP000601099"/>
    </source>
</evidence>
<protein>
    <submittedName>
        <fullName evidence="2">GNAT family N-acetyltransferase</fullName>
    </submittedName>
</protein>
<proteinExistence type="predicted"/>
<dbReference type="Gene3D" id="3.40.630.30">
    <property type="match status" value="1"/>
</dbReference>
<organism evidence="2 3">
    <name type="scientific">Hymenobacter guriensis</name>
    <dbReference type="NCBI Taxonomy" id="2793065"/>
    <lineage>
        <taxon>Bacteria</taxon>
        <taxon>Pseudomonadati</taxon>
        <taxon>Bacteroidota</taxon>
        <taxon>Cytophagia</taxon>
        <taxon>Cytophagales</taxon>
        <taxon>Hymenobacteraceae</taxon>
        <taxon>Hymenobacter</taxon>
    </lineage>
</organism>